<evidence type="ECO:0000313" key="2">
    <source>
        <dbReference type="Proteomes" id="UP000035740"/>
    </source>
</evidence>
<accession>A0A0J8B4E3</accession>
<dbReference type="OrthoDB" id="10036779at2759"/>
<gene>
    <name evidence="1" type="ORF">BVRB_016050</name>
</gene>
<protein>
    <submittedName>
        <fullName evidence="1">Uncharacterized protein</fullName>
    </submittedName>
</protein>
<dbReference type="Gramene" id="KMS94707">
    <property type="protein sequence ID" value="KMS94707"/>
    <property type="gene ID" value="BVRB_016050"/>
</dbReference>
<dbReference type="Proteomes" id="UP000035740">
    <property type="component" value="Unassembled WGS sequence"/>
</dbReference>
<dbReference type="EMBL" id="KQ091110">
    <property type="protein sequence ID" value="KMS94707.1"/>
    <property type="molecule type" value="Genomic_DNA"/>
</dbReference>
<evidence type="ECO:0000313" key="1">
    <source>
        <dbReference type="EMBL" id="KMS94707.1"/>
    </source>
</evidence>
<proteinExistence type="predicted"/>
<keyword evidence="2" id="KW-1185">Reference proteome</keyword>
<reference evidence="1 2" key="1">
    <citation type="journal article" date="2014" name="Nature">
        <title>The genome of the recently domesticated crop plant sugar beet (Beta vulgaris).</title>
        <authorList>
            <person name="Dohm J.C."/>
            <person name="Minoche A.E."/>
            <person name="Holtgrawe D."/>
            <person name="Capella-Gutierrez S."/>
            <person name="Zakrzewski F."/>
            <person name="Tafer H."/>
            <person name="Rupp O."/>
            <person name="Sorensen T.R."/>
            <person name="Stracke R."/>
            <person name="Reinhardt R."/>
            <person name="Goesmann A."/>
            <person name="Kraft T."/>
            <person name="Schulz B."/>
            <person name="Stadler P.F."/>
            <person name="Schmidt T."/>
            <person name="Gabaldon T."/>
            <person name="Lehrach H."/>
            <person name="Weisshaar B."/>
            <person name="Himmelbauer H."/>
        </authorList>
    </citation>
    <scope>NUCLEOTIDE SEQUENCE [LARGE SCALE GENOMIC DNA]</scope>
    <source>
        <tissue evidence="1">Taproot</tissue>
    </source>
</reference>
<dbReference type="AlphaFoldDB" id="A0A0J8B4E3"/>
<dbReference type="ExpressionAtlas" id="A0A0J8B4E3">
    <property type="expression patterns" value="baseline"/>
</dbReference>
<sequence length="132" mass="14726">MDRRATDHLQATRVEEEDGSVLRGKATNRSLELRGPLYLCYCCDGSRKVVQCIAVSDNKLNSQVDKLTMKISSSIDVLGPKQCEALEINGFSILCLDIKFNTEAAKCPKVDHIFSGLLQIHHVTDIRVCIDF</sequence>
<name>A0A0J8B4E3_BETVV</name>
<organism evidence="1 2">
    <name type="scientific">Beta vulgaris subsp. vulgaris</name>
    <name type="common">Beet</name>
    <dbReference type="NCBI Taxonomy" id="3555"/>
    <lineage>
        <taxon>Eukaryota</taxon>
        <taxon>Viridiplantae</taxon>
        <taxon>Streptophyta</taxon>
        <taxon>Embryophyta</taxon>
        <taxon>Tracheophyta</taxon>
        <taxon>Spermatophyta</taxon>
        <taxon>Magnoliopsida</taxon>
        <taxon>eudicotyledons</taxon>
        <taxon>Gunneridae</taxon>
        <taxon>Pentapetalae</taxon>
        <taxon>Caryophyllales</taxon>
        <taxon>Chenopodiaceae</taxon>
        <taxon>Betoideae</taxon>
        <taxon>Beta</taxon>
    </lineage>
</organism>